<dbReference type="EMBL" id="JAQIBC010000001">
    <property type="protein sequence ID" value="MDM5262799.1"/>
    <property type="molecule type" value="Genomic_DNA"/>
</dbReference>
<dbReference type="Gene3D" id="6.10.140.970">
    <property type="match status" value="1"/>
</dbReference>
<comment type="caution">
    <text evidence="2">The sequence shown here is derived from an EMBL/GenBank/DDBJ whole genome shotgun (WGS) entry which is preliminary data.</text>
</comment>
<protein>
    <recommendedName>
        <fullName evidence="4">Periplasmic chaperone for outer membrane proteins Skp</fullName>
    </recommendedName>
</protein>
<accession>A0ABT7QPI7</accession>
<name>A0ABT7QPI7_9BACT</name>
<evidence type="ECO:0000313" key="3">
    <source>
        <dbReference type="Proteomes" id="UP001169066"/>
    </source>
</evidence>
<dbReference type="Gene3D" id="1.10.8.1040">
    <property type="match status" value="1"/>
</dbReference>
<dbReference type="Proteomes" id="UP001169066">
    <property type="component" value="Unassembled WGS sequence"/>
</dbReference>
<dbReference type="SUPFAM" id="SSF109998">
    <property type="entry name" value="Triger factor/SurA peptide-binding domain-like"/>
    <property type="match status" value="1"/>
</dbReference>
<feature type="signal peptide" evidence="1">
    <location>
        <begin position="1"/>
        <end position="21"/>
    </location>
</feature>
<keyword evidence="1" id="KW-0732">Signal</keyword>
<proteinExistence type="predicted"/>
<gene>
    <name evidence="2" type="ORF">PF327_01175</name>
</gene>
<keyword evidence="3" id="KW-1185">Reference proteome</keyword>
<evidence type="ECO:0008006" key="4">
    <source>
        <dbReference type="Google" id="ProtNLM"/>
    </source>
</evidence>
<organism evidence="2 3">
    <name type="scientific">Sulfurovum xiamenensis</name>
    <dbReference type="NCBI Taxonomy" id="3019066"/>
    <lineage>
        <taxon>Bacteria</taxon>
        <taxon>Pseudomonadati</taxon>
        <taxon>Campylobacterota</taxon>
        <taxon>Epsilonproteobacteria</taxon>
        <taxon>Campylobacterales</taxon>
        <taxon>Sulfurovaceae</taxon>
        <taxon>Sulfurovum</taxon>
    </lineage>
</organism>
<feature type="chain" id="PRO_5046233975" description="Periplasmic chaperone for outer membrane proteins Skp" evidence="1">
    <location>
        <begin position="22"/>
        <end position="161"/>
    </location>
</feature>
<evidence type="ECO:0000313" key="2">
    <source>
        <dbReference type="EMBL" id="MDM5262799.1"/>
    </source>
</evidence>
<dbReference type="InterPro" id="IPR027304">
    <property type="entry name" value="Trigger_fact/SurA_dom_sf"/>
</dbReference>
<sequence length="161" mass="17550">MKKTLILLGLTLAFTTHHAVAATAAGTVNGITITVEEANSALNTLTKGQKTWEKLTAAEKKQLIEMMAPAKLVAAESKKSLSDKEKEAALAGFWMQKKMATTEVTDKEAEDAYNKMKKAAEDAKSTQTIPPFDAVKNNIKMQLAQEKVVTQLMKNANIKIK</sequence>
<evidence type="ECO:0000256" key="1">
    <source>
        <dbReference type="SAM" id="SignalP"/>
    </source>
</evidence>
<dbReference type="RefSeq" id="WP_289400977.1">
    <property type="nucleotide sequence ID" value="NZ_JAQIBC010000001.1"/>
</dbReference>
<reference evidence="2" key="1">
    <citation type="submission" date="2023-01" db="EMBL/GenBank/DDBJ databases">
        <title>Sulfurovum sp. XTW-4 genome assembly.</title>
        <authorList>
            <person name="Wang J."/>
        </authorList>
    </citation>
    <scope>NUCLEOTIDE SEQUENCE</scope>
    <source>
        <strain evidence="2">XTW-4</strain>
    </source>
</reference>